<proteinExistence type="predicted"/>
<dbReference type="AlphaFoldDB" id="A0A1Z4JSH2"/>
<sequence>MKFKLSAVLFVGMLCLLGLSACRSIGKAQELPKSVIIVSENKTADQVELFKIAIDDALKTLTETDELTLGEVKGNGIAKRYSNKVVESDIQDAIQDLQPSKSTNERALVDALASISQKCRNTRNTQVRAIVITEGTANPTILRQMRAIVEKDLVQCPRLVVAFVGLSPDLSDATVSPLHAISDRAKSGRKAGQSMSDSITAIHDTLE</sequence>
<evidence type="ECO:0008006" key="5">
    <source>
        <dbReference type="Google" id="ProtNLM"/>
    </source>
</evidence>
<dbReference type="EMBL" id="AP018205">
    <property type="protein sequence ID" value="BAY59623.1"/>
    <property type="molecule type" value="Genomic_DNA"/>
</dbReference>
<feature type="chain" id="PRO_5011119029" description="VWFA domain-containing protein" evidence="2">
    <location>
        <begin position="21"/>
        <end position="207"/>
    </location>
</feature>
<feature type="region of interest" description="Disordered" evidence="1">
    <location>
        <begin position="184"/>
        <end position="207"/>
    </location>
</feature>
<evidence type="ECO:0000313" key="4">
    <source>
        <dbReference type="Proteomes" id="UP000217895"/>
    </source>
</evidence>
<feature type="signal peptide" evidence="2">
    <location>
        <begin position="1"/>
        <end position="20"/>
    </location>
</feature>
<evidence type="ECO:0000313" key="3">
    <source>
        <dbReference type="EMBL" id="BAY59623.1"/>
    </source>
</evidence>
<dbReference type="PROSITE" id="PS51257">
    <property type="entry name" value="PROKAR_LIPOPROTEIN"/>
    <property type="match status" value="1"/>
</dbReference>
<geneLocation type="plasmid" evidence="3">
    <name>plasmid2</name>
</geneLocation>
<gene>
    <name evidence="3" type="ORF">NIES2135_65000</name>
</gene>
<dbReference type="Proteomes" id="UP000217895">
    <property type="component" value="Plasmid Plasmid2 dna"/>
</dbReference>
<keyword evidence="4" id="KW-1185">Reference proteome</keyword>
<organism evidence="3 4">
    <name type="scientific">Leptolyngbya boryana NIES-2135</name>
    <dbReference type="NCBI Taxonomy" id="1973484"/>
    <lineage>
        <taxon>Bacteria</taxon>
        <taxon>Bacillati</taxon>
        <taxon>Cyanobacteriota</taxon>
        <taxon>Cyanophyceae</taxon>
        <taxon>Leptolyngbyales</taxon>
        <taxon>Leptolyngbyaceae</taxon>
        <taxon>Leptolyngbya group</taxon>
        <taxon>Leptolyngbya</taxon>
    </lineage>
</organism>
<keyword evidence="2" id="KW-0732">Signal</keyword>
<protein>
    <recommendedName>
        <fullName evidence="5">VWFA domain-containing protein</fullName>
    </recommendedName>
</protein>
<accession>A0A1Z4JSH2</accession>
<evidence type="ECO:0000256" key="2">
    <source>
        <dbReference type="SAM" id="SignalP"/>
    </source>
</evidence>
<name>A0A1Z4JSH2_LEPBY</name>
<evidence type="ECO:0000256" key="1">
    <source>
        <dbReference type="SAM" id="MobiDB-lite"/>
    </source>
</evidence>
<reference evidence="3 4" key="1">
    <citation type="submission" date="2017-06" db="EMBL/GenBank/DDBJ databases">
        <title>Genome sequencing of cyanobaciteial culture collection at National Institute for Environmental Studies (NIES).</title>
        <authorList>
            <person name="Hirose Y."/>
            <person name="Shimura Y."/>
            <person name="Fujisawa T."/>
            <person name="Nakamura Y."/>
            <person name="Kawachi M."/>
        </authorList>
    </citation>
    <scope>NUCLEOTIDE SEQUENCE [LARGE SCALE GENOMIC DNA]</scope>
    <source>
        <strain evidence="3 4">NIES-2135</strain>
        <plasmid evidence="4">Plasmid Plasmid2 dna</plasmid>
    </source>
</reference>
<keyword evidence="3" id="KW-0614">Plasmid</keyword>